<keyword evidence="2" id="KW-1185">Reference proteome</keyword>
<proteinExistence type="predicted"/>
<evidence type="ECO:0000313" key="1">
    <source>
        <dbReference type="EMBL" id="KAJ9072363.1"/>
    </source>
</evidence>
<evidence type="ECO:0000313" key="2">
    <source>
        <dbReference type="Proteomes" id="UP001165960"/>
    </source>
</evidence>
<dbReference type="Proteomes" id="UP001165960">
    <property type="component" value="Unassembled WGS sequence"/>
</dbReference>
<accession>A0ACC2TCT7</accession>
<dbReference type="EMBL" id="QTSX02003019">
    <property type="protein sequence ID" value="KAJ9072363.1"/>
    <property type="molecule type" value="Genomic_DNA"/>
</dbReference>
<reference evidence="1" key="1">
    <citation type="submission" date="2022-04" db="EMBL/GenBank/DDBJ databases">
        <title>Genome of the entomopathogenic fungus Entomophthora muscae.</title>
        <authorList>
            <person name="Elya C."/>
            <person name="Lovett B.R."/>
            <person name="Lee E."/>
            <person name="Macias A.M."/>
            <person name="Hajek A.E."/>
            <person name="De Bivort B.L."/>
            <person name="Kasson M.T."/>
            <person name="De Fine Licht H.H."/>
            <person name="Stajich J.E."/>
        </authorList>
    </citation>
    <scope>NUCLEOTIDE SEQUENCE</scope>
    <source>
        <strain evidence="1">Berkeley</strain>
    </source>
</reference>
<gene>
    <name evidence="1" type="ORF">DSO57_1028336</name>
</gene>
<organism evidence="1 2">
    <name type="scientific">Entomophthora muscae</name>
    <dbReference type="NCBI Taxonomy" id="34485"/>
    <lineage>
        <taxon>Eukaryota</taxon>
        <taxon>Fungi</taxon>
        <taxon>Fungi incertae sedis</taxon>
        <taxon>Zoopagomycota</taxon>
        <taxon>Entomophthoromycotina</taxon>
        <taxon>Entomophthoromycetes</taxon>
        <taxon>Entomophthorales</taxon>
        <taxon>Entomophthoraceae</taxon>
        <taxon>Entomophthora</taxon>
    </lineage>
</organism>
<comment type="caution">
    <text evidence="1">The sequence shown here is derived from an EMBL/GenBank/DDBJ whole genome shotgun (WGS) entry which is preliminary data.</text>
</comment>
<protein>
    <submittedName>
        <fullName evidence="1">Uncharacterized protein</fullName>
    </submittedName>
</protein>
<sequence>MLKNQLDSDPFGSLLVLISCTIAYPVVMNLLSRPQFSPKHNPFYLRLKIKLSNSFETPSFDTLTALTACCFLEFGFGDPVLVSLSIVKGLRLMALCGINKDVSIEELFSRNSISLTHSFLWNFWENCKMLDAPNQKPPDDVCFRFTAQSFEQMHQIPSTENSNDLFPCCQLHIFNQQLFRQITFLQKSLTQPHPDFHEIFSSGFRLFSKIQLAEPTVYEWVSYLSNRDQKTLQDKMFLAKAGNAVTFLSLHILLLNLMYQIPKSPQDSKELSSLPSILDICEKTLSVLSTIEKRGQQIFSKNDPHLINSICINLSIPYYYMALACLQDYSHQGYLVFYACLEKLRNLSSYWNVVSSWILIIVERRKNDLPLTTPPLALDSK</sequence>
<name>A0ACC2TCT7_9FUNG</name>